<feature type="domain" description="BHLH" evidence="9">
    <location>
        <begin position="533"/>
        <end position="582"/>
    </location>
</feature>
<dbReference type="PANTHER" id="PTHR46266:SF4">
    <property type="entry name" value="TRANSCRIPTION FACTOR TT8"/>
    <property type="match status" value="1"/>
</dbReference>
<keyword evidence="6" id="KW-0539">Nucleus</keyword>
<dbReference type="InterPro" id="IPR011598">
    <property type="entry name" value="bHLH_dom"/>
</dbReference>
<gene>
    <name evidence="10" type="ORF">PVAP13_2NG126200</name>
</gene>
<sequence>MPWRPTSVTAEREHGMALASIVQEDSSGLPFTKPSSLLVPWRSGGCISPPLQPSAARRTTAWRCRRRCRRWRRARGGRTASSGSSARTRGGALVWAEGHYNGAIKTRKTTVAPGREEDQEAAAAAGRRRSRQLRDLYDSLAGEAAAAAAGGRVVAVPVARRPSAALAPEDLTETEWFYLMCASYCFPPGIGLPGEAFARRGYVWLCGANKVDSKLFSRAILARQSAGIQTVACIPVNDDDVLEIGTTEKVAEDSGLIQYARSIFMDQHGTPIMPTLSGHSTSNPSTHINHQPFQMKMEKYIGGINVQPNNPNPEDENIEMEDEDDILDSETHTENGSRRHLPLDNMGNEQARPYARSSELMQIERSESLRAGCTNHVDDEISMLMVCQNGNNIPAQYELGSWHFPYENLIISSEFLQSSAAQDQAALAENAHYIETVLTILRRNACRRAQAAALSKNSSFSSWNGNKGTNNDRQRMLISEGSPQRMLKSVLFIGAPAAGYSHQWHRREVQPPEPSRDDGEGTSRSRRGQGQAELSASHVLKERRRREKLNERFIALRSLVPFVTKMDRASILGDTIEYLKQLRRRIQELESRARLQKIDGHLTAPVVPAEKRAHQSASSAAMVETGSSRMRAVEATSSSCGGAGRPAAAASAEVQVSIIGSDALVEVRCPRRDGLLLRVMEALHRELGLEVTTVQASSAGDVLLVELRAEVREVHGRRSGINEVKRAIHLVISSD</sequence>
<organism evidence="10 11">
    <name type="scientific">Panicum virgatum</name>
    <name type="common">Blackwell switchgrass</name>
    <dbReference type="NCBI Taxonomy" id="38727"/>
    <lineage>
        <taxon>Eukaryota</taxon>
        <taxon>Viridiplantae</taxon>
        <taxon>Streptophyta</taxon>
        <taxon>Embryophyta</taxon>
        <taxon>Tracheophyta</taxon>
        <taxon>Spermatophyta</taxon>
        <taxon>Magnoliopsida</taxon>
        <taxon>Liliopsida</taxon>
        <taxon>Poales</taxon>
        <taxon>Poaceae</taxon>
        <taxon>PACMAD clade</taxon>
        <taxon>Panicoideae</taxon>
        <taxon>Panicodae</taxon>
        <taxon>Paniceae</taxon>
        <taxon>Panicinae</taxon>
        <taxon>Panicum</taxon>
        <taxon>Panicum sect. Hiantes</taxon>
    </lineage>
</organism>
<dbReference type="Pfam" id="PF14215">
    <property type="entry name" value="bHLH-MYC_N"/>
    <property type="match status" value="1"/>
</dbReference>
<dbReference type="Pfam" id="PF00010">
    <property type="entry name" value="HLH"/>
    <property type="match status" value="1"/>
</dbReference>
<dbReference type="PROSITE" id="PS50888">
    <property type="entry name" value="BHLH"/>
    <property type="match status" value="1"/>
</dbReference>
<protein>
    <recommendedName>
        <fullName evidence="9">BHLH domain-containing protein</fullName>
    </recommendedName>
</protein>
<evidence type="ECO:0000256" key="1">
    <source>
        <dbReference type="ARBA" id="ARBA00004123"/>
    </source>
</evidence>
<evidence type="ECO:0000256" key="2">
    <source>
        <dbReference type="ARBA" id="ARBA00005510"/>
    </source>
</evidence>
<accession>A0A8T0VGU7</accession>
<proteinExistence type="inferred from homology"/>
<evidence type="ECO:0000256" key="7">
    <source>
        <dbReference type="SAM" id="Coils"/>
    </source>
</evidence>
<comment type="subcellular location">
    <subcellularLocation>
        <location evidence="1">Nucleus</location>
    </subcellularLocation>
</comment>
<dbReference type="AlphaFoldDB" id="A0A8T0VGU7"/>
<keyword evidence="11" id="KW-1185">Reference proteome</keyword>
<dbReference type="Pfam" id="PF22754">
    <property type="entry name" value="bHLH-TF_ACT-like_plant"/>
    <property type="match status" value="1"/>
</dbReference>
<evidence type="ECO:0000313" key="11">
    <source>
        <dbReference type="Proteomes" id="UP000823388"/>
    </source>
</evidence>
<keyword evidence="5" id="KW-0804">Transcription</keyword>
<evidence type="ECO:0000256" key="8">
    <source>
        <dbReference type="SAM" id="MobiDB-lite"/>
    </source>
</evidence>
<dbReference type="GO" id="GO:0005634">
    <property type="term" value="C:nucleus"/>
    <property type="evidence" value="ECO:0007669"/>
    <property type="project" value="UniProtKB-SubCell"/>
</dbReference>
<evidence type="ECO:0000256" key="6">
    <source>
        <dbReference type="ARBA" id="ARBA00023242"/>
    </source>
</evidence>
<dbReference type="Gene3D" id="4.10.280.10">
    <property type="entry name" value="Helix-loop-helix DNA-binding domain"/>
    <property type="match status" value="1"/>
</dbReference>
<reference evidence="10" key="1">
    <citation type="submission" date="2020-05" db="EMBL/GenBank/DDBJ databases">
        <title>WGS assembly of Panicum virgatum.</title>
        <authorList>
            <person name="Lovell J.T."/>
            <person name="Jenkins J."/>
            <person name="Shu S."/>
            <person name="Juenger T.E."/>
            <person name="Schmutz J."/>
        </authorList>
    </citation>
    <scope>NUCLEOTIDE SEQUENCE</scope>
    <source>
        <strain evidence="10">AP13</strain>
    </source>
</reference>
<keyword evidence="3" id="KW-0805">Transcription regulation</keyword>
<dbReference type="SMART" id="SM00353">
    <property type="entry name" value="HLH"/>
    <property type="match status" value="1"/>
</dbReference>
<evidence type="ECO:0000256" key="3">
    <source>
        <dbReference type="ARBA" id="ARBA00023015"/>
    </source>
</evidence>
<dbReference type="SUPFAM" id="SSF47459">
    <property type="entry name" value="HLH, helix-loop-helix DNA-binding domain"/>
    <property type="match status" value="1"/>
</dbReference>
<comment type="caution">
    <text evidence="10">The sequence shown here is derived from an EMBL/GenBank/DDBJ whole genome shotgun (WGS) entry which is preliminary data.</text>
</comment>
<feature type="region of interest" description="Disordered" evidence="8">
    <location>
        <begin position="329"/>
        <end position="349"/>
    </location>
</feature>
<dbReference type="InterPro" id="IPR036638">
    <property type="entry name" value="HLH_DNA-bd_sf"/>
</dbReference>
<keyword evidence="7" id="KW-0175">Coiled coil</keyword>
<dbReference type="Proteomes" id="UP000823388">
    <property type="component" value="Chromosome 2N"/>
</dbReference>
<dbReference type="GO" id="GO:0046983">
    <property type="term" value="F:protein dimerization activity"/>
    <property type="evidence" value="ECO:0007669"/>
    <property type="project" value="InterPro"/>
</dbReference>
<keyword evidence="4" id="KW-0010">Activator</keyword>
<feature type="compositionally biased region" description="Basic and acidic residues" evidence="8">
    <location>
        <begin position="506"/>
        <end position="523"/>
    </location>
</feature>
<feature type="coiled-coil region" evidence="7">
    <location>
        <begin position="572"/>
        <end position="599"/>
    </location>
</feature>
<evidence type="ECO:0000259" key="9">
    <source>
        <dbReference type="PROSITE" id="PS50888"/>
    </source>
</evidence>
<evidence type="ECO:0000256" key="4">
    <source>
        <dbReference type="ARBA" id="ARBA00023159"/>
    </source>
</evidence>
<dbReference type="InterPro" id="IPR025610">
    <property type="entry name" value="MYC/MYB_N"/>
</dbReference>
<feature type="region of interest" description="Disordered" evidence="8">
    <location>
        <begin position="502"/>
        <end position="541"/>
    </location>
</feature>
<evidence type="ECO:0000313" key="10">
    <source>
        <dbReference type="EMBL" id="KAG2632816.1"/>
    </source>
</evidence>
<dbReference type="PANTHER" id="PTHR46266">
    <property type="entry name" value="TRANSCRIPTION FACTOR TT8"/>
    <property type="match status" value="1"/>
</dbReference>
<name>A0A8T0VGU7_PANVG</name>
<dbReference type="EMBL" id="CM029040">
    <property type="protein sequence ID" value="KAG2632816.1"/>
    <property type="molecule type" value="Genomic_DNA"/>
</dbReference>
<dbReference type="InterPro" id="IPR054502">
    <property type="entry name" value="bHLH-TF_ACT-like_plant"/>
</dbReference>
<comment type="similarity">
    <text evidence="2">Belongs to the bHLH protein family.</text>
</comment>
<evidence type="ECO:0000256" key="5">
    <source>
        <dbReference type="ARBA" id="ARBA00023163"/>
    </source>
</evidence>